<protein>
    <recommendedName>
        <fullName evidence="3">Tail assembly chaperone</fullName>
    </recommendedName>
</protein>
<evidence type="ECO:0008006" key="3">
    <source>
        <dbReference type="Google" id="ProtNLM"/>
    </source>
</evidence>
<evidence type="ECO:0000313" key="2">
    <source>
        <dbReference type="Proteomes" id="UP000250535"/>
    </source>
</evidence>
<dbReference type="EMBL" id="MH271303">
    <property type="protein sequence ID" value="AWY05284.1"/>
    <property type="molecule type" value="Genomic_DNA"/>
</dbReference>
<dbReference type="RefSeq" id="YP_009802702.1">
    <property type="nucleotide sequence ID" value="NC_047987.1"/>
</dbReference>
<evidence type="ECO:0000313" key="1">
    <source>
        <dbReference type="EMBL" id="AWY05284.1"/>
    </source>
</evidence>
<sequence>MKSITIDAQPREQVTVHLVGKPYLLTPPKAALGIELAKKATAAQASGDIESIWGEIMGWLTMAVGETQAAAIQARLDDNNDDLDVIHIIEVMEKVIEAVTENPSSSSSD</sequence>
<reference evidence="1 2" key="1">
    <citation type="submission" date="2018-04" db="EMBL/GenBank/DDBJ databases">
        <authorList>
            <person name="Harrington T."/>
            <person name="Washburn E."/>
            <person name="Bricker J."/>
            <person name="McKinney A."/>
            <person name="Betsko A.J."/>
            <person name="Garlena R.A."/>
            <person name="Russell D.A."/>
            <person name="Pope W.A."/>
            <person name="Jacobs-Sera D."/>
            <person name="Hatfull G.F."/>
        </authorList>
    </citation>
    <scope>NUCLEOTIDE SEQUENCE [LARGE SCALE GENOMIC DNA]</scope>
</reference>
<gene>
    <name evidence="1" type="primary">30</name>
    <name evidence="1" type="ORF">SEA_MEMENTOMORI_30</name>
</gene>
<dbReference type="Proteomes" id="UP000250535">
    <property type="component" value="Segment"/>
</dbReference>
<organism evidence="1 2">
    <name type="scientific">Microbacterium phage MementoMori</name>
    <dbReference type="NCBI Taxonomy" id="2201436"/>
    <lineage>
        <taxon>Viruses</taxon>
        <taxon>Duplodnaviria</taxon>
        <taxon>Heunggongvirae</taxon>
        <taxon>Uroviricota</taxon>
        <taxon>Caudoviricetes</taxon>
        <taxon>Kutznervirinae</taxon>
        <taxon>Mementomorivirus</taxon>
        <taxon>Mementomorivirus mementomori</taxon>
    </lineage>
</organism>
<dbReference type="GeneID" id="54993257"/>
<accession>A0A2Z4Q5K3</accession>
<keyword evidence="2" id="KW-1185">Reference proteome</keyword>
<name>A0A2Z4Q5K3_9CAUD</name>
<proteinExistence type="predicted"/>
<dbReference type="KEGG" id="vg:54993257"/>